<feature type="transmembrane region" description="Helical" evidence="1">
    <location>
        <begin position="12"/>
        <end position="37"/>
    </location>
</feature>
<proteinExistence type="predicted"/>
<keyword evidence="1" id="KW-1133">Transmembrane helix</keyword>
<dbReference type="AlphaFoldDB" id="A0A2T4JJK7"/>
<dbReference type="OrthoDB" id="9156251at2"/>
<reference evidence="2 3" key="1">
    <citation type="submission" date="2018-03" db="EMBL/GenBank/DDBJ databases">
        <title>Rhodobacter veldkampii.</title>
        <authorList>
            <person name="Meyer T.E."/>
            <person name="Miller S."/>
            <person name="Lodha T."/>
            <person name="Gandham S."/>
            <person name="Chintalapati S."/>
            <person name="Chintalapati V.R."/>
        </authorList>
    </citation>
    <scope>NUCLEOTIDE SEQUENCE [LARGE SCALE GENOMIC DNA]</scope>
    <source>
        <strain evidence="2 3">DSM 11550</strain>
    </source>
</reference>
<evidence type="ECO:0000313" key="2">
    <source>
        <dbReference type="EMBL" id="PTE18043.1"/>
    </source>
</evidence>
<name>A0A2T4JJK7_9RHOB</name>
<feature type="transmembrane region" description="Helical" evidence="1">
    <location>
        <begin position="143"/>
        <end position="162"/>
    </location>
</feature>
<dbReference type="Proteomes" id="UP000241899">
    <property type="component" value="Unassembled WGS sequence"/>
</dbReference>
<dbReference type="RefSeq" id="WP_107324573.1">
    <property type="nucleotide sequence ID" value="NZ_NHSP01000054.1"/>
</dbReference>
<feature type="transmembrane region" description="Helical" evidence="1">
    <location>
        <begin position="63"/>
        <end position="84"/>
    </location>
</feature>
<feature type="transmembrane region" description="Helical" evidence="1">
    <location>
        <begin position="250"/>
        <end position="269"/>
    </location>
</feature>
<keyword evidence="1" id="KW-0812">Transmembrane</keyword>
<feature type="transmembrane region" description="Helical" evidence="1">
    <location>
        <begin position="116"/>
        <end position="137"/>
    </location>
</feature>
<evidence type="ECO:0000313" key="3">
    <source>
        <dbReference type="Proteomes" id="UP000241899"/>
    </source>
</evidence>
<keyword evidence="3" id="KW-1185">Reference proteome</keyword>
<accession>A0A2T4JJK7</accession>
<gene>
    <name evidence="2" type="ORF">C5F46_06600</name>
</gene>
<protein>
    <submittedName>
        <fullName evidence="2">Uncharacterized protein</fullName>
    </submittedName>
</protein>
<feature type="transmembrane region" description="Helical" evidence="1">
    <location>
        <begin position="362"/>
        <end position="383"/>
    </location>
</feature>
<dbReference type="NCBIfam" id="NF047644">
    <property type="entry name" value="TsoY_fam"/>
    <property type="match status" value="1"/>
</dbReference>
<evidence type="ECO:0000256" key="1">
    <source>
        <dbReference type="SAM" id="Phobius"/>
    </source>
</evidence>
<dbReference type="EMBL" id="PZKF01000011">
    <property type="protein sequence ID" value="PTE18043.1"/>
    <property type="molecule type" value="Genomic_DNA"/>
</dbReference>
<feature type="transmembrane region" description="Helical" evidence="1">
    <location>
        <begin position="330"/>
        <end position="356"/>
    </location>
</feature>
<comment type="caution">
    <text evidence="2">The sequence shown here is derived from an EMBL/GenBank/DDBJ whole genome shotgun (WGS) entry which is preliminary data.</text>
</comment>
<sequence>MPSATRPADRYSPLYLLAALGAGGIAVTFFLWLMFWVPHPDRPVPVFEDIVAAFGAGDWRAQAMIGTAYLGIAFFAFQHYRLLIWNLMQLSRFKRTADYAALCASNAESQLMALPLTLAMAINVGFVLGMVAVPGLWGVVEWLFPGAVVAFLAVGVLALRQLGAFLGRVKTTGGFDWTGNGSFAQMLPAFALSMVGVGLSAPAAMSSVPLISGASIILATFFLVASAVVGIVALILGVHSMMSHGVSAEAAPTILIVIPILTVLGILMLRVGHGLHVHFGVHEAPGDMLLLLTKIVSAQVLFGIFGLAMLRRTGYGARFLSGPENSVGAYALICPGVAMGVMLQFWINIGLVGAGLVAKFGVAFWVLSALPVATQVWMVWLLLRLNRRHFARPRVGQPVAAQ</sequence>
<feature type="transmembrane region" description="Helical" evidence="1">
    <location>
        <begin position="210"/>
        <end position="238"/>
    </location>
</feature>
<keyword evidence="1" id="KW-0472">Membrane</keyword>
<feature type="transmembrane region" description="Helical" evidence="1">
    <location>
        <begin position="289"/>
        <end position="310"/>
    </location>
</feature>
<dbReference type="InterPro" id="IPR059133">
    <property type="entry name" value="TsoY-like"/>
</dbReference>
<organism evidence="2 3">
    <name type="scientific">Phaeovulum veldkampii DSM 11550</name>
    <dbReference type="NCBI Taxonomy" id="1185920"/>
    <lineage>
        <taxon>Bacteria</taxon>
        <taxon>Pseudomonadati</taxon>
        <taxon>Pseudomonadota</taxon>
        <taxon>Alphaproteobacteria</taxon>
        <taxon>Rhodobacterales</taxon>
        <taxon>Paracoccaceae</taxon>
        <taxon>Phaeovulum</taxon>
    </lineage>
</organism>
<feature type="transmembrane region" description="Helical" evidence="1">
    <location>
        <begin position="183"/>
        <end position="204"/>
    </location>
</feature>